<dbReference type="EnsemblMetazoa" id="SCAU009624-RA">
    <property type="protein sequence ID" value="SCAU009624-PA"/>
    <property type="gene ID" value="SCAU009624"/>
</dbReference>
<gene>
    <name evidence="1" type="primary">106083268</name>
</gene>
<dbReference type="Proteomes" id="UP000095300">
    <property type="component" value="Unassembled WGS sequence"/>
</dbReference>
<dbReference type="OrthoDB" id="26525at2759"/>
<evidence type="ECO:0000313" key="2">
    <source>
        <dbReference type="Proteomes" id="UP000095300"/>
    </source>
</evidence>
<dbReference type="InterPro" id="IPR000048">
    <property type="entry name" value="IQ_motif_EF-hand-BS"/>
</dbReference>
<dbReference type="AlphaFoldDB" id="A0A1I8PNB3"/>
<accession>A0A1I8PNB3</accession>
<reference evidence="1" key="1">
    <citation type="submission" date="2020-05" db="UniProtKB">
        <authorList>
            <consortium name="EnsemblMetazoa"/>
        </authorList>
    </citation>
    <scope>IDENTIFICATION</scope>
    <source>
        <strain evidence="1">USDA</strain>
    </source>
</reference>
<dbReference type="STRING" id="35570.A0A1I8PNB3"/>
<dbReference type="Gene3D" id="1.20.890.10">
    <property type="entry name" value="cAMP-dependent protein kinase regulatory subunit, dimerization-anchoring domain"/>
    <property type="match status" value="1"/>
</dbReference>
<evidence type="ECO:0000313" key="1">
    <source>
        <dbReference type="EnsemblMetazoa" id="SCAU009624-PA"/>
    </source>
</evidence>
<dbReference type="SMART" id="SM00015">
    <property type="entry name" value="IQ"/>
    <property type="match status" value="2"/>
</dbReference>
<sequence length="338" mass="39289">MNFLIQHGKIRSQVINVPDGLPELLSDITREVLRCQPSKEALCQFIIDYLHAVIKAREKARMAKLGIDRALRMVDEVIADMCICDIPKIKADKMSEAMEDCFKRFLSQWRCGKGRNIEIIKFNEIDIFDELIKKCKFSENELKASKPVIEAAYQRFVEVYMTANRNEEGPEALYQYFREREVQRQEERVREEAAVKIQSNVRGFLARRSIFAKKEVETPVEELSEPYDLVKEQEEAALKIQRFFRRRMSNIRKRATIQEFEFNDVCEPESRISFTSNAPAPVNGQQEDKNVNEQPLEIDAIQEPNIDQLLNETETSEARQDNVETDVITLENNNSNGT</sequence>
<keyword evidence="2" id="KW-1185">Reference proteome</keyword>
<dbReference type="Gene3D" id="1.20.5.190">
    <property type="match status" value="1"/>
</dbReference>
<name>A0A1I8PNB3_STOCA</name>
<dbReference type="KEGG" id="scac:106083268"/>
<dbReference type="Pfam" id="PF00612">
    <property type="entry name" value="IQ"/>
    <property type="match status" value="2"/>
</dbReference>
<dbReference type="SUPFAM" id="SSF47391">
    <property type="entry name" value="Dimerization-anchoring domain of cAMP-dependent PK regulatory subunit"/>
    <property type="match status" value="1"/>
</dbReference>
<proteinExistence type="predicted"/>
<protein>
    <submittedName>
        <fullName evidence="1">Uncharacterized protein</fullName>
    </submittedName>
</protein>
<dbReference type="PROSITE" id="PS50096">
    <property type="entry name" value="IQ"/>
    <property type="match status" value="1"/>
</dbReference>
<dbReference type="CDD" id="cd12084">
    <property type="entry name" value="DD_RII_PKA-like"/>
    <property type="match status" value="1"/>
</dbReference>
<dbReference type="VEuPathDB" id="VectorBase:SCAU009624"/>
<organism evidence="1 2">
    <name type="scientific">Stomoxys calcitrans</name>
    <name type="common">Stable fly</name>
    <name type="synonym">Conops calcitrans</name>
    <dbReference type="NCBI Taxonomy" id="35570"/>
    <lineage>
        <taxon>Eukaryota</taxon>
        <taxon>Metazoa</taxon>
        <taxon>Ecdysozoa</taxon>
        <taxon>Arthropoda</taxon>
        <taxon>Hexapoda</taxon>
        <taxon>Insecta</taxon>
        <taxon>Pterygota</taxon>
        <taxon>Neoptera</taxon>
        <taxon>Endopterygota</taxon>
        <taxon>Diptera</taxon>
        <taxon>Brachycera</taxon>
        <taxon>Muscomorpha</taxon>
        <taxon>Muscoidea</taxon>
        <taxon>Muscidae</taxon>
        <taxon>Stomoxys</taxon>
    </lineage>
</organism>